<name>A0A0D0CXP8_9AGAM</name>
<dbReference type="HOGENOM" id="CLU_006344_15_2_1"/>
<keyword evidence="2" id="KW-1185">Reference proteome</keyword>
<dbReference type="AlphaFoldDB" id="A0A0D0CXP8"/>
<dbReference type="Proteomes" id="UP000054538">
    <property type="component" value="Unassembled WGS sequence"/>
</dbReference>
<sequence length="67" mass="7356">LAEEVSMPNLTNLVCCSIFNQIYPDNPCDPSEIPLVHFPYFEGHISTFNSASLCLYAISNLSSISGM</sequence>
<feature type="non-terminal residue" evidence="1">
    <location>
        <position position="67"/>
    </location>
</feature>
<gene>
    <name evidence="1" type="ORF">PAXRUDRAFT_45186</name>
</gene>
<protein>
    <submittedName>
        <fullName evidence="1">Uncharacterized protein</fullName>
    </submittedName>
</protein>
<reference evidence="2" key="2">
    <citation type="submission" date="2015-01" db="EMBL/GenBank/DDBJ databases">
        <title>Evolutionary Origins and Diversification of the Mycorrhizal Mutualists.</title>
        <authorList>
            <consortium name="DOE Joint Genome Institute"/>
            <consortium name="Mycorrhizal Genomics Consortium"/>
            <person name="Kohler A."/>
            <person name="Kuo A."/>
            <person name="Nagy L.G."/>
            <person name="Floudas D."/>
            <person name="Copeland A."/>
            <person name="Barry K.W."/>
            <person name="Cichocki N."/>
            <person name="Veneault-Fourrey C."/>
            <person name="LaButti K."/>
            <person name="Lindquist E.A."/>
            <person name="Lipzen A."/>
            <person name="Lundell T."/>
            <person name="Morin E."/>
            <person name="Murat C."/>
            <person name="Riley R."/>
            <person name="Ohm R."/>
            <person name="Sun H."/>
            <person name="Tunlid A."/>
            <person name="Henrissat B."/>
            <person name="Grigoriev I.V."/>
            <person name="Hibbett D.S."/>
            <person name="Martin F."/>
        </authorList>
    </citation>
    <scope>NUCLEOTIDE SEQUENCE [LARGE SCALE GENOMIC DNA]</scope>
    <source>
        <strain evidence="2">Ve08.2h10</strain>
    </source>
</reference>
<reference evidence="1 2" key="1">
    <citation type="submission" date="2014-04" db="EMBL/GenBank/DDBJ databases">
        <authorList>
            <consortium name="DOE Joint Genome Institute"/>
            <person name="Kuo A."/>
            <person name="Kohler A."/>
            <person name="Jargeat P."/>
            <person name="Nagy L.G."/>
            <person name="Floudas D."/>
            <person name="Copeland A."/>
            <person name="Barry K.W."/>
            <person name="Cichocki N."/>
            <person name="Veneault-Fourrey C."/>
            <person name="LaButti K."/>
            <person name="Lindquist E.A."/>
            <person name="Lipzen A."/>
            <person name="Lundell T."/>
            <person name="Morin E."/>
            <person name="Murat C."/>
            <person name="Sun H."/>
            <person name="Tunlid A."/>
            <person name="Henrissat B."/>
            <person name="Grigoriev I.V."/>
            <person name="Hibbett D.S."/>
            <person name="Martin F."/>
            <person name="Nordberg H.P."/>
            <person name="Cantor M.N."/>
            <person name="Hua S.X."/>
        </authorList>
    </citation>
    <scope>NUCLEOTIDE SEQUENCE [LARGE SCALE GENOMIC DNA]</scope>
    <source>
        <strain evidence="1 2">Ve08.2h10</strain>
    </source>
</reference>
<organism evidence="1 2">
    <name type="scientific">Paxillus rubicundulus Ve08.2h10</name>
    <dbReference type="NCBI Taxonomy" id="930991"/>
    <lineage>
        <taxon>Eukaryota</taxon>
        <taxon>Fungi</taxon>
        <taxon>Dikarya</taxon>
        <taxon>Basidiomycota</taxon>
        <taxon>Agaricomycotina</taxon>
        <taxon>Agaricomycetes</taxon>
        <taxon>Agaricomycetidae</taxon>
        <taxon>Boletales</taxon>
        <taxon>Paxilineae</taxon>
        <taxon>Paxillaceae</taxon>
        <taxon>Paxillus</taxon>
    </lineage>
</organism>
<evidence type="ECO:0000313" key="1">
    <source>
        <dbReference type="EMBL" id="KIK88622.1"/>
    </source>
</evidence>
<dbReference type="EMBL" id="KN825535">
    <property type="protein sequence ID" value="KIK88622.1"/>
    <property type="molecule type" value="Genomic_DNA"/>
</dbReference>
<proteinExistence type="predicted"/>
<dbReference type="InParanoid" id="A0A0D0CXP8"/>
<dbReference type="OrthoDB" id="2679880at2759"/>
<evidence type="ECO:0000313" key="2">
    <source>
        <dbReference type="Proteomes" id="UP000054538"/>
    </source>
</evidence>
<feature type="non-terminal residue" evidence="1">
    <location>
        <position position="1"/>
    </location>
</feature>
<accession>A0A0D0CXP8</accession>